<evidence type="ECO:0000313" key="2">
    <source>
        <dbReference type="Proteomes" id="UP001341840"/>
    </source>
</evidence>
<sequence>MSREPLDRTEDPSTCGINLARLTWSRPKDFSNREALNYFLNLFMSIDSEESEQYLTHPVIAKTNPLAFVNSLIHFDPTEQATADDFWSKILTAQRLPVGLPGESTVALKKKVVSYSPQFVAHQFGLAQALPAPISMSIGEQLVHYEVLDVQELEQILDQNQIRKLDRLRAN</sequence>
<reference evidence="1 2" key="1">
    <citation type="journal article" date="2023" name="Plants (Basel)">
        <title>Bridging the Gap: Combining Genomics and Transcriptomics Approaches to Understand Stylosanthes scabra, an Orphan Legume from the Brazilian Caatinga.</title>
        <authorList>
            <person name="Ferreira-Neto J.R.C."/>
            <person name="da Silva M.D."/>
            <person name="Binneck E."/>
            <person name="de Melo N.F."/>
            <person name="da Silva R.H."/>
            <person name="de Melo A.L.T.M."/>
            <person name="Pandolfi V."/>
            <person name="Bustamante F.O."/>
            <person name="Brasileiro-Vidal A.C."/>
            <person name="Benko-Iseppon A.M."/>
        </authorList>
    </citation>
    <scope>NUCLEOTIDE SEQUENCE [LARGE SCALE GENOMIC DNA]</scope>
    <source>
        <tissue evidence="1">Leaves</tissue>
    </source>
</reference>
<accession>A0ABU6RI35</accession>
<organism evidence="1 2">
    <name type="scientific">Stylosanthes scabra</name>
    <dbReference type="NCBI Taxonomy" id="79078"/>
    <lineage>
        <taxon>Eukaryota</taxon>
        <taxon>Viridiplantae</taxon>
        <taxon>Streptophyta</taxon>
        <taxon>Embryophyta</taxon>
        <taxon>Tracheophyta</taxon>
        <taxon>Spermatophyta</taxon>
        <taxon>Magnoliopsida</taxon>
        <taxon>eudicotyledons</taxon>
        <taxon>Gunneridae</taxon>
        <taxon>Pentapetalae</taxon>
        <taxon>rosids</taxon>
        <taxon>fabids</taxon>
        <taxon>Fabales</taxon>
        <taxon>Fabaceae</taxon>
        <taxon>Papilionoideae</taxon>
        <taxon>50 kb inversion clade</taxon>
        <taxon>dalbergioids sensu lato</taxon>
        <taxon>Dalbergieae</taxon>
        <taxon>Pterocarpus clade</taxon>
        <taxon>Stylosanthes</taxon>
    </lineage>
</organism>
<proteinExistence type="predicted"/>
<protein>
    <submittedName>
        <fullName evidence="1">Uncharacterized protein</fullName>
    </submittedName>
</protein>
<dbReference type="Proteomes" id="UP001341840">
    <property type="component" value="Unassembled WGS sequence"/>
</dbReference>
<gene>
    <name evidence="1" type="ORF">PIB30_049982</name>
</gene>
<name>A0ABU6RI35_9FABA</name>
<dbReference type="EMBL" id="JASCZI010030548">
    <property type="protein sequence ID" value="MED6123524.1"/>
    <property type="molecule type" value="Genomic_DNA"/>
</dbReference>
<keyword evidence="2" id="KW-1185">Reference proteome</keyword>
<comment type="caution">
    <text evidence="1">The sequence shown here is derived from an EMBL/GenBank/DDBJ whole genome shotgun (WGS) entry which is preliminary data.</text>
</comment>
<evidence type="ECO:0000313" key="1">
    <source>
        <dbReference type="EMBL" id="MED6123524.1"/>
    </source>
</evidence>